<evidence type="ECO:0000256" key="2">
    <source>
        <dbReference type="ARBA" id="ARBA00012251"/>
    </source>
</evidence>
<keyword evidence="3" id="KW-0808">Transferase</keyword>
<evidence type="ECO:0000256" key="7">
    <source>
        <dbReference type="ARBA" id="ARBA00022786"/>
    </source>
</evidence>
<organism evidence="11 12">
    <name type="scientific">Lasallia pustulata</name>
    <dbReference type="NCBI Taxonomy" id="136370"/>
    <lineage>
        <taxon>Eukaryota</taxon>
        <taxon>Fungi</taxon>
        <taxon>Dikarya</taxon>
        <taxon>Ascomycota</taxon>
        <taxon>Pezizomycotina</taxon>
        <taxon>Lecanoromycetes</taxon>
        <taxon>OSLEUM clade</taxon>
        <taxon>Umbilicariomycetidae</taxon>
        <taxon>Umbilicariales</taxon>
        <taxon>Umbilicariaceae</taxon>
        <taxon>Lasallia</taxon>
    </lineage>
</organism>
<dbReference type="Gene3D" id="1.20.120.1750">
    <property type="match status" value="1"/>
</dbReference>
<feature type="region of interest" description="Disordered" evidence="9">
    <location>
        <begin position="575"/>
        <end position="635"/>
    </location>
</feature>
<feature type="compositionally biased region" description="Basic and acidic residues" evidence="9">
    <location>
        <begin position="186"/>
        <end position="208"/>
    </location>
</feature>
<dbReference type="Gene3D" id="3.30.40.10">
    <property type="entry name" value="Zinc/RING finger domain, C3HC4 (zinc finger)"/>
    <property type="match status" value="1"/>
</dbReference>
<feature type="compositionally biased region" description="Basic residues" evidence="9">
    <location>
        <begin position="8"/>
        <end position="17"/>
    </location>
</feature>
<dbReference type="InterPro" id="IPR002867">
    <property type="entry name" value="IBR_dom"/>
</dbReference>
<evidence type="ECO:0000313" key="11">
    <source>
        <dbReference type="EMBL" id="KAA6412802.1"/>
    </source>
</evidence>
<keyword evidence="4" id="KW-0479">Metal-binding</keyword>
<dbReference type="GO" id="GO:0016567">
    <property type="term" value="P:protein ubiquitination"/>
    <property type="evidence" value="ECO:0007669"/>
    <property type="project" value="InterPro"/>
</dbReference>
<dbReference type="GO" id="GO:0061630">
    <property type="term" value="F:ubiquitin protein ligase activity"/>
    <property type="evidence" value="ECO:0007669"/>
    <property type="project" value="UniProtKB-EC"/>
</dbReference>
<evidence type="ECO:0000313" key="12">
    <source>
        <dbReference type="Proteomes" id="UP000324767"/>
    </source>
</evidence>
<feature type="compositionally biased region" description="Pro residues" evidence="9">
    <location>
        <begin position="598"/>
        <end position="613"/>
    </location>
</feature>
<feature type="compositionally biased region" description="Gly residues" evidence="9">
    <location>
        <begin position="783"/>
        <end position="798"/>
    </location>
</feature>
<evidence type="ECO:0000256" key="8">
    <source>
        <dbReference type="ARBA" id="ARBA00022833"/>
    </source>
</evidence>
<keyword evidence="7" id="KW-0833">Ubl conjugation pathway</keyword>
<dbReference type="InterPro" id="IPR044066">
    <property type="entry name" value="TRIAD_supradom"/>
</dbReference>
<feature type="region of interest" description="Disordered" evidence="9">
    <location>
        <begin position="744"/>
        <end position="798"/>
    </location>
</feature>
<feature type="compositionally biased region" description="Basic residues" evidence="9">
    <location>
        <begin position="107"/>
        <end position="126"/>
    </location>
</feature>
<feature type="region of interest" description="Disordered" evidence="9">
    <location>
        <begin position="224"/>
        <end position="265"/>
    </location>
</feature>
<dbReference type="EC" id="2.3.2.31" evidence="2"/>
<keyword evidence="5" id="KW-0677">Repeat</keyword>
<feature type="compositionally biased region" description="Low complexity" evidence="9">
    <location>
        <begin position="614"/>
        <end position="634"/>
    </location>
</feature>
<dbReference type="SUPFAM" id="SSF57850">
    <property type="entry name" value="RING/U-box"/>
    <property type="match status" value="2"/>
</dbReference>
<evidence type="ECO:0000256" key="5">
    <source>
        <dbReference type="ARBA" id="ARBA00022737"/>
    </source>
</evidence>
<dbReference type="PANTHER" id="PTHR11685">
    <property type="entry name" value="RBR FAMILY RING FINGER AND IBR DOMAIN-CONTAINING"/>
    <property type="match status" value="1"/>
</dbReference>
<feature type="compositionally biased region" description="Basic and acidic residues" evidence="9">
    <location>
        <begin position="72"/>
        <end position="95"/>
    </location>
</feature>
<dbReference type="AlphaFoldDB" id="A0A5M8PUW1"/>
<dbReference type="GO" id="GO:0008270">
    <property type="term" value="F:zinc ion binding"/>
    <property type="evidence" value="ECO:0007669"/>
    <property type="project" value="UniProtKB-KW"/>
</dbReference>
<sequence length="798" mass="89587">MAIASKRPLQRAGRKRGSRDSDRSLRTSISKSRSRRARKVVASSCDSQSVAARDNPSLEELRRARTAFFSQKPEDRQKAMDRETAHQRSRGKELGPKSVSSRGSKVGVHKSNQRHYSDRRRRRRRHRETDGESGKGYVYSPAGNTREASAAAMPRSTRRVSGSVASSGKGEHRRTDRPKMHRPKMHRPEARAESLHRRVSRKGGDERRSSLYTTETVVRTIKRRSTSANVAASARTPKPRVTRTTSMREPPSAPRAPPGLRTNTADSIRIVRLPKPQAGTPSVSARTESISATQNWVGRGTGLLGTFFGPRVFVPDEMIQCLTCLSEDVPQSKSALLACGHRMCHDCLKRIFIMSTTDPQHMPPKCCTTDHIPLKHVERLFSDQFKIKWNKKFQEYSTKNRVYCPARGCGEWIKPANIHIDASGGANGGRKYGKCGRCKTKVCCACNGKWHIGRECPNDEDTQRFVEVAKAEGWQRCFNCSAMVELKEGCNHMTCRCRAEFCMICGLRWKTCDCPWFSYEAAEHARLQHVNGPQARIHVGRMPGNAGPVHAPGYNAELERRREQERRDEALARRIQQLGIDDDDVVMPHRPARRTRVPRPPPTPPPPVPPVPAPRHQQQHQQQQQQQQQQRRPPNNIWAYILPTDDTDTDASFIDTRPHVHDLQNLMHHHGAANLTEQEFLRRARHLFTAPQTPAAERAASDFIAELGTARDAAGAGAANMPPPPRPHLRQQFEPMQRVPPARFGHQNARAQPERARMRREGGDEGVENARTRPAMGWRRGKSGSGGAGGMRAEVLGG</sequence>
<evidence type="ECO:0000256" key="9">
    <source>
        <dbReference type="SAM" id="MobiDB-lite"/>
    </source>
</evidence>
<dbReference type="CDD" id="cd22584">
    <property type="entry name" value="Rcat_RBR_unk"/>
    <property type="match status" value="1"/>
</dbReference>
<evidence type="ECO:0000256" key="4">
    <source>
        <dbReference type="ARBA" id="ARBA00022723"/>
    </source>
</evidence>
<evidence type="ECO:0000259" key="10">
    <source>
        <dbReference type="PROSITE" id="PS51873"/>
    </source>
</evidence>
<evidence type="ECO:0000256" key="1">
    <source>
        <dbReference type="ARBA" id="ARBA00001798"/>
    </source>
</evidence>
<dbReference type="InterPro" id="IPR017907">
    <property type="entry name" value="Znf_RING_CS"/>
</dbReference>
<feature type="compositionally biased region" description="Low complexity" evidence="9">
    <location>
        <begin position="96"/>
        <end position="106"/>
    </location>
</feature>
<dbReference type="CDD" id="cd20335">
    <property type="entry name" value="BRcat_RBR"/>
    <property type="match status" value="1"/>
</dbReference>
<evidence type="ECO:0000256" key="6">
    <source>
        <dbReference type="ARBA" id="ARBA00022771"/>
    </source>
</evidence>
<evidence type="ECO:0000256" key="3">
    <source>
        <dbReference type="ARBA" id="ARBA00022679"/>
    </source>
</evidence>
<dbReference type="OrthoDB" id="9977870at2759"/>
<feature type="domain" description="RING-type" evidence="10">
    <location>
        <begin position="317"/>
        <end position="523"/>
    </location>
</feature>
<reference evidence="11 12" key="1">
    <citation type="submission" date="2019-09" db="EMBL/GenBank/DDBJ databases">
        <title>The hologenome of the rock-dwelling lichen Lasallia pustulata.</title>
        <authorList>
            <person name="Greshake Tzovaras B."/>
            <person name="Segers F."/>
            <person name="Bicker A."/>
            <person name="Dal Grande F."/>
            <person name="Otte J."/>
            <person name="Hankeln T."/>
            <person name="Schmitt I."/>
            <person name="Ebersberger I."/>
        </authorList>
    </citation>
    <scope>NUCLEOTIDE SEQUENCE [LARGE SCALE GENOMIC DNA]</scope>
    <source>
        <strain evidence="11">A1-1</strain>
    </source>
</reference>
<dbReference type="PROSITE" id="PS00518">
    <property type="entry name" value="ZF_RING_1"/>
    <property type="match status" value="1"/>
</dbReference>
<protein>
    <recommendedName>
        <fullName evidence="2">RBR-type E3 ubiquitin transferase</fullName>
        <ecNumber evidence="2">2.3.2.31</ecNumber>
    </recommendedName>
</protein>
<keyword evidence="8" id="KW-0862">Zinc</keyword>
<dbReference type="Proteomes" id="UP000324767">
    <property type="component" value="Unassembled WGS sequence"/>
</dbReference>
<gene>
    <name evidence="11" type="ORF">FRX48_03794</name>
</gene>
<proteinExistence type="predicted"/>
<dbReference type="Pfam" id="PF01485">
    <property type="entry name" value="IBR"/>
    <property type="match status" value="2"/>
</dbReference>
<comment type="catalytic activity">
    <reaction evidence="1">
        <text>[E2 ubiquitin-conjugating enzyme]-S-ubiquitinyl-L-cysteine + [acceptor protein]-L-lysine = [E2 ubiquitin-conjugating enzyme]-L-cysteine + [acceptor protein]-N(6)-ubiquitinyl-L-lysine.</text>
        <dbReference type="EC" id="2.3.2.31"/>
    </reaction>
</comment>
<feature type="compositionally biased region" description="Basic and acidic residues" evidence="9">
    <location>
        <begin position="752"/>
        <end position="771"/>
    </location>
</feature>
<dbReference type="EMBL" id="VXIT01000005">
    <property type="protein sequence ID" value="KAA6412802.1"/>
    <property type="molecule type" value="Genomic_DNA"/>
</dbReference>
<feature type="region of interest" description="Disordered" evidence="9">
    <location>
        <begin position="1"/>
        <end position="208"/>
    </location>
</feature>
<name>A0A5M8PUW1_9LECA</name>
<dbReference type="PROSITE" id="PS51873">
    <property type="entry name" value="TRIAD"/>
    <property type="match status" value="1"/>
</dbReference>
<comment type="caution">
    <text evidence="11">The sequence shown here is derived from an EMBL/GenBank/DDBJ whole genome shotgun (WGS) entry which is preliminary data.</text>
</comment>
<dbReference type="InterPro" id="IPR031127">
    <property type="entry name" value="E3_UB_ligase_RBR"/>
</dbReference>
<accession>A0A5M8PUW1</accession>
<keyword evidence="6" id="KW-0863">Zinc-finger</keyword>
<dbReference type="InterPro" id="IPR013083">
    <property type="entry name" value="Znf_RING/FYVE/PHD"/>
</dbReference>
<feature type="compositionally biased region" description="Basic and acidic residues" evidence="9">
    <location>
        <begin position="169"/>
        <end position="178"/>
    </location>
</feature>